<dbReference type="EMBL" id="JBHSIZ010000035">
    <property type="protein sequence ID" value="MFC4959745.1"/>
    <property type="molecule type" value="Genomic_DNA"/>
</dbReference>
<sequence length="117" mass="12979">MTYPTEHLMDLVALARTTTDPDELLRLLRDGHSLYHQGLAETRAAITAERQALSDRALLEQCRALQLFLPEDATRQDALCALAFVRWENTPTALAYDAIARHAAQHGVSLLPEEGGQ</sequence>
<dbReference type="RefSeq" id="WP_344380599.1">
    <property type="nucleotide sequence ID" value="NZ_BAAASQ010000049.1"/>
</dbReference>
<reference evidence="2" key="1">
    <citation type="journal article" date="2019" name="Int. J. Syst. Evol. Microbiol.">
        <title>The Global Catalogue of Microorganisms (GCM) 10K type strain sequencing project: providing services to taxonomists for standard genome sequencing and annotation.</title>
        <authorList>
            <consortium name="The Broad Institute Genomics Platform"/>
            <consortium name="The Broad Institute Genome Sequencing Center for Infectious Disease"/>
            <person name="Wu L."/>
            <person name="Ma J."/>
        </authorList>
    </citation>
    <scope>NUCLEOTIDE SEQUENCE [LARGE SCALE GENOMIC DNA]</scope>
    <source>
        <strain evidence="2">CCM 7224</strain>
    </source>
</reference>
<accession>A0ABV9UWK0</accession>
<keyword evidence="2" id="KW-1185">Reference proteome</keyword>
<comment type="caution">
    <text evidence="1">The sequence shown here is derived from an EMBL/GenBank/DDBJ whole genome shotgun (WGS) entry which is preliminary data.</text>
</comment>
<protein>
    <submittedName>
        <fullName evidence="1">Uncharacterized protein</fullName>
    </submittedName>
</protein>
<name>A0ABV9UWK0_9ACTN</name>
<gene>
    <name evidence="1" type="ORF">ACFPFX_25995</name>
</gene>
<organism evidence="1 2">
    <name type="scientific">Streptomyces mauvecolor</name>
    <dbReference type="NCBI Taxonomy" id="58345"/>
    <lineage>
        <taxon>Bacteria</taxon>
        <taxon>Bacillati</taxon>
        <taxon>Actinomycetota</taxon>
        <taxon>Actinomycetes</taxon>
        <taxon>Kitasatosporales</taxon>
        <taxon>Streptomycetaceae</taxon>
        <taxon>Streptomyces</taxon>
    </lineage>
</organism>
<dbReference type="Proteomes" id="UP001595834">
    <property type="component" value="Unassembled WGS sequence"/>
</dbReference>
<proteinExistence type="predicted"/>
<evidence type="ECO:0000313" key="2">
    <source>
        <dbReference type="Proteomes" id="UP001595834"/>
    </source>
</evidence>
<evidence type="ECO:0000313" key="1">
    <source>
        <dbReference type="EMBL" id="MFC4959745.1"/>
    </source>
</evidence>